<evidence type="ECO:0000256" key="1">
    <source>
        <dbReference type="SAM" id="MobiDB-lite"/>
    </source>
</evidence>
<protein>
    <recommendedName>
        <fullName evidence="2">T4 RNA ligase 1-like N-terminal domain-containing protein</fullName>
    </recommendedName>
</protein>
<feature type="compositionally biased region" description="Low complexity" evidence="1">
    <location>
        <begin position="96"/>
        <end position="107"/>
    </location>
</feature>
<dbReference type="AlphaFoldDB" id="A0AA88KE50"/>
<dbReference type="InterPro" id="IPR019039">
    <property type="entry name" value="T4-Rnl1-like_N"/>
</dbReference>
<dbReference type="Proteomes" id="UP000816034">
    <property type="component" value="Unassembled WGS sequence"/>
</dbReference>
<gene>
    <name evidence="3" type="ORF">C9374_012081</name>
</gene>
<organism evidence="3 4">
    <name type="scientific">Naegleria lovaniensis</name>
    <name type="common">Amoeba</name>
    <dbReference type="NCBI Taxonomy" id="51637"/>
    <lineage>
        <taxon>Eukaryota</taxon>
        <taxon>Discoba</taxon>
        <taxon>Heterolobosea</taxon>
        <taxon>Tetramitia</taxon>
        <taxon>Eutetramitia</taxon>
        <taxon>Vahlkampfiidae</taxon>
        <taxon>Naegleria</taxon>
    </lineage>
</organism>
<evidence type="ECO:0000313" key="4">
    <source>
        <dbReference type="Proteomes" id="UP000816034"/>
    </source>
</evidence>
<reference evidence="3 4" key="1">
    <citation type="journal article" date="2018" name="BMC Genomics">
        <title>The genome of Naegleria lovaniensis, the basis for a comparative approach to unravel pathogenicity factors of the human pathogenic amoeba N. fowleri.</title>
        <authorList>
            <person name="Liechti N."/>
            <person name="Schurch N."/>
            <person name="Bruggmann R."/>
            <person name="Wittwer M."/>
        </authorList>
    </citation>
    <scope>NUCLEOTIDE SEQUENCE [LARGE SCALE GENOMIC DNA]</scope>
    <source>
        <strain evidence="3 4">ATCC 30569</strain>
    </source>
</reference>
<dbReference type="Pfam" id="PF09511">
    <property type="entry name" value="RNA_lig_T4_1"/>
    <property type="match status" value="1"/>
</dbReference>
<accession>A0AA88KE50</accession>
<sequence length="697" mass="80923">MASNTVIGTATLFLSRKGESLQSLYERYKIRCGYHFDLSNIPLIVLNYDNVQSPKEEPIVSECRGLVLELDTWKVVARGMTRFFNQHQQLNNGSRQDLQQQPPQQLDASSESLAPNQANNPVAFNYSNFSLEVKEDGTYIQLFHYRGEWMVATRHNFCEDFCGGGTDTNRMTYRELFVAACGGLELNDVCKDLDTSYTYCIELCSPLNQVIQTYDQKVIYLLTVVNTQTGEELAIDQVDAICLKLRKRKELKSWKRPRRFDHFSSKEQAFEFLKNYFTNEEAGQNSMSIEQRLRVEGFVMRDQNNQRLKLKNPYYLMIHKMKYRGWIQADPKLLVPFVLFFEDYKSSENTGKDHGTGKKQVCDDSATCSSSFHLSNSNTSTSLINIMKNFYECDFEMEQLQKRYNYCATILEKEFKQLVSVWKEISAEKDVMSHNILEQLPQSLKSRTKLFPLCETMLQQFASSENQDTKHLLSIHALEQVMKNNCDLILSQLFSSQQQVASFRSAVLEYDKSHPPHYCIPNKKKFKIPNSGLASKKPYLEKQTNQYKVQCFCGKPMVLKRLKRDFVQYRTCHCGAAFDTMTYKVGTLLWVCSSYPECLLNHMAHQMDEMFSDEKIQYFKGQPLGIPSSELCKTMRLQIHEIMSILMKKNNWKKSYCYALMASWLNVDKSQAHVALFSIETCLFIIQKFLDEYSGIY</sequence>
<dbReference type="GeneID" id="68104535"/>
<dbReference type="EMBL" id="PYSW02000054">
    <property type="protein sequence ID" value="KAG2373474.1"/>
    <property type="molecule type" value="Genomic_DNA"/>
</dbReference>
<feature type="domain" description="T4 RNA ligase 1-like N-terminal" evidence="2">
    <location>
        <begin position="62"/>
        <end position="315"/>
    </location>
</feature>
<dbReference type="InterPro" id="IPR021686">
    <property type="entry name" value="DUF3268"/>
</dbReference>
<feature type="region of interest" description="Disordered" evidence="1">
    <location>
        <begin position="92"/>
        <end position="112"/>
    </location>
</feature>
<name>A0AA88KE50_NAELO</name>
<comment type="caution">
    <text evidence="3">The sequence shown here is derived from an EMBL/GenBank/DDBJ whole genome shotgun (WGS) entry which is preliminary data.</text>
</comment>
<evidence type="ECO:0000259" key="2">
    <source>
        <dbReference type="Pfam" id="PF09511"/>
    </source>
</evidence>
<evidence type="ECO:0000313" key="3">
    <source>
        <dbReference type="EMBL" id="KAG2373474.1"/>
    </source>
</evidence>
<proteinExistence type="predicted"/>
<keyword evidence="4" id="KW-1185">Reference proteome</keyword>
<dbReference type="Pfam" id="PF11672">
    <property type="entry name" value="DUF3268"/>
    <property type="match status" value="1"/>
</dbReference>
<dbReference type="RefSeq" id="XP_044542648.1">
    <property type="nucleotide sequence ID" value="XM_044687808.1"/>
</dbReference>